<comment type="caution">
    <text evidence="2">The sequence shown here is derived from an EMBL/GenBank/DDBJ whole genome shotgun (WGS) entry which is preliminary data.</text>
</comment>
<sequence length="177" mass="19777">MHPTCTEAWRDSVSWCSDIAWWHGALRWPAAHYEGCLFSAKLATDATERLATLLMLQSKTRVSARVTYRDSLSYPSLARGAMRRPGTDWRLGIAVSERGQAQSPCPAVRHSPTPSTPSQPQQFLKRPPCQEPATVEWRCEAQADAGADEADAQLHQVQAGLQHREQQFKEFECEADG</sequence>
<protein>
    <submittedName>
        <fullName evidence="2">Uncharacterized protein</fullName>
    </submittedName>
</protein>
<evidence type="ECO:0000313" key="3">
    <source>
        <dbReference type="Proteomes" id="UP000485058"/>
    </source>
</evidence>
<dbReference type="AlphaFoldDB" id="A0A699YCM2"/>
<accession>A0A699YCM2</accession>
<feature type="compositionally biased region" description="Low complexity" evidence="1">
    <location>
        <begin position="111"/>
        <end position="122"/>
    </location>
</feature>
<dbReference type="EMBL" id="BLLF01000075">
    <property type="protein sequence ID" value="GFH07125.1"/>
    <property type="molecule type" value="Genomic_DNA"/>
</dbReference>
<dbReference type="Proteomes" id="UP000485058">
    <property type="component" value="Unassembled WGS sequence"/>
</dbReference>
<gene>
    <name evidence="2" type="ORF">HaLaN_01884</name>
</gene>
<evidence type="ECO:0000256" key="1">
    <source>
        <dbReference type="SAM" id="MobiDB-lite"/>
    </source>
</evidence>
<evidence type="ECO:0000313" key="2">
    <source>
        <dbReference type="EMBL" id="GFH07125.1"/>
    </source>
</evidence>
<name>A0A699YCM2_HAELA</name>
<keyword evidence="3" id="KW-1185">Reference proteome</keyword>
<feature type="region of interest" description="Disordered" evidence="1">
    <location>
        <begin position="97"/>
        <end position="129"/>
    </location>
</feature>
<organism evidence="2 3">
    <name type="scientific">Haematococcus lacustris</name>
    <name type="common">Green alga</name>
    <name type="synonym">Haematococcus pluvialis</name>
    <dbReference type="NCBI Taxonomy" id="44745"/>
    <lineage>
        <taxon>Eukaryota</taxon>
        <taxon>Viridiplantae</taxon>
        <taxon>Chlorophyta</taxon>
        <taxon>core chlorophytes</taxon>
        <taxon>Chlorophyceae</taxon>
        <taxon>CS clade</taxon>
        <taxon>Chlamydomonadales</taxon>
        <taxon>Haematococcaceae</taxon>
        <taxon>Haematococcus</taxon>
    </lineage>
</organism>
<proteinExistence type="predicted"/>
<reference evidence="2 3" key="1">
    <citation type="submission" date="2020-02" db="EMBL/GenBank/DDBJ databases">
        <title>Draft genome sequence of Haematococcus lacustris strain NIES-144.</title>
        <authorList>
            <person name="Morimoto D."/>
            <person name="Nakagawa S."/>
            <person name="Yoshida T."/>
            <person name="Sawayama S."/>
        </authorList>
    </citation>
    <scope>NUCLEOTIDE SEQUENCE [LARGE SCALE GENOMIC DNA]</scope>
    <source>
        <strain evidence="2 3">NIES-144</strain>
    </source>
</reference>